<gene>
    <name evidence="1" type="ORF">HMPREF9195_00779</name>
</gene>
<dbReference type="InterPro" id="IPR013383">
    <property type="entry name" value="CRISPR-assoc_prot_DxTHG_CS"/>
</dbReference>
<proteinExistence type="predicted"/>
<dbReference type="CDD" id="cd09732">
    <property type="entry name" value="Csx1_III-U"/>
    <property type="match status" value="1"/>
</dbReference>
<dbReference type="NCBIfam" id="TIGR02549">
    <property type="entry name" value="CRISPR_DxTHG"/>
    <property type="match status" value="1"/>
</dbReference>
<dbReference type="EMBL" id="ATFE01000005">
    <property type="protein sequence ID" value="EPF29271.1"/>
    <property type="molecule type" value="Genomic_DNA"/>
</dbReference>
<dbReference type="InterPro" id="IPR011742">
    <property type="entry name" value="CRISPR-assoc_prot_TM1812"/>
</dbReference>
<dbReference type="NCBIfam" id="TIGR02221">
    <property type="entry name" value="cas_TM1812"/>
    <property type="match status" value="1"/>
</dbReference>
<dbReference type="SUPFAM" id="SSF160980">
    <property type="entry name" value="SSO1389-like"/>
    <property type="match status" value="1"/>
</dbReference>
<dbReference type="Proteomes" id="UP000014634">
    <property type="component" value="Unassembled WGS sequence"/>
</dbReference>
<comment type="caution">
    <text evidence="1">The sequence shown here is derived from an EMBL/GenBank/DDBJ whole genome shotgun (WGS) entry which is preliminary data.</text>
</comment>
<dbReference type="RefSeq" id="WP_016522749.1">
    <property type="nucleotide sequence ID" value="NZ_KE332517.1"/>
</dbReference>
<protein>
    <submittedName>
        <fullName evidence="1">Tm1812 family CRISPR-associated protein</fullName>
    </submittedName>
</protein>
<sequence>MARKFISFLGTGKYEKCHYILQDKKIENVKFVQEALLQIKCSQFTKADGIFFLLTEKARQTHWIHNETGEKNLEEIINNLYPDKTSSPTIQAVSIPDGKNEAEIWQLFQTITSLLKAEDSVIFDITHGFRSLPMLAFAALNYTAFLKQITIEGIYYGAYEARIEDTAPIFDLTEFYALMQWASAADSFVNYGYADKLSNLINESASKHIGSKAASSRLKEVIDNLNTVRGKNIMEGTAFKKCLQQIEKIETDTARSSAHPAFQPLFEQIKDVFSPFKENHPHSFLDAARFHLQHGREQQAITLLQEGLLTALIHHTDLDYSDRTIRITTARLIQKKREKK</sequence>
<name>A0AA87NMJ1_TREMD</name>
<accession>A0AA87NMJ1</accession>
<reference evidence="1 2" key="1">
    <citation type="submission" date="2013-04" db="EMBL/GenBank/DDBJ databases">
        <title>The Genome Sequence of Treponema medium ATCC 700293.</title>
        <authorList>
            <consortium name="The Broad Institute Genomics Platform"/>
            <person name="Earl A."/>
            <person name="Ward D."/>
            <person name="Feldgarden M."/>
            <person name="Gevers D."/>
            <person name="Leonetti C."/>
            <person name="Blanton J.M."/>
            <person name="Dewhirst F.E."/>
            <person name="Izard J."/>
            <person name="Walker B."/>
            <person name="Young S."/>
            <person name="Zeng Q."/>
            <person name="Gargeya S."/>
            <person name="Fitzgerald M."/>
            <person name="Haas B."/>
            <person name="Abouelleil A."/>
            <person name="Allen A.W."/>
            <person name="Alvarado L."/>
            <person name="Arachchi H.M."/>
            <person name="Berlin A.M."/>
            <person name="Chapman S.B."/>
            <person name="Gainer-Dewar J."/>
            <person name="Goldberg J."/>
            <person name="Griggs A."/>
            <person name="Gujja S."/>
            <person name="Hansen M."/>
            <person name="Howarth C."/>
            <person name="Imamovic A."/>
            <person name="Ireland A."/>
            <person name="Larimer J."/>
            <person name="McCowan C."/>
            <person name="Murphy C."/>
            <person name="Pearson M."/>
            <person name="Poon T.W."/>
            <person name="Priest M."/>
            <person name="Roberts A."/>
            <person name="Saif S."/>
            <person name="Shea T."/>
            <person name="Sisk P."/>
            <person name="Sykes S."/>
            <person name="Wortman J."/>
            <person name="Nusbaum C."/>
            <person name="Birren B."/>
        </authorList>
    </citation>
    <scope>NUCLEOTIDE SEQUENCE [LARGE SCALE GENOMIC DNA]</scope>
    <source>
        <strain evidence="1 2">ATCC 700293</strain>
    </source>
</reference>
<evidence type="ECO:0000313" key="2">
    <source>
        <dbReference type="Proteomes" id="UP000014634"/>
    </source>
</evidence>
<dbReference type="AlphaFoldDB" id="A0AA87NMJ1"/>
<organism evidence="1 2">
    <name type="scientific">Treponema medium ATCC 700293</name>
    <dbReference type="NCBI Taxonomy" id="1125700"/>
    <lineage>
        <taxon>Bacteria</taxon>
        <taxon>Pseudomonadati</taxon>
        <taxon>Spirochaetota</taxon>
        <taxon>Spirochaetia</taxon>
        <taxon>Spirochaetales</taxon>
        <taxon>Treponemataceae</taxon>
        <taxon>Treponema</taxon>
    </lineage>
</organism>
<evidence type="ECO:0000313" key="1">
    <source>
        <dbReference type="EMBL" id="EPF29271.1"/>
    </source>
</evidence>